<dbReference type="Proteomes" id="UP000184267">
    <property type="component" value="Unassembled WGS sequence"/>
</dbReference>
<feature type="region of interest" description="Disordered" evidence="1">
    <location>
        <begin position="1"/>
        <end position="54"/>
    </location>
</feature>
<evidence type="ECO:0000256" key="2">
    <source>
        <dbReference type="SAM" id="Phobius"/>
    </source>
</evidence>
<dbReference type="OrthoDB" id="3256943at2759"/>
<feature type="region of interest" description="Disordered" evidence="1">
    <location>
        <begin position="205"/>
        <end position="236"/>
    </location>
</feature>
<feature type="compositionally biased region" description="Polar residues" evidence="1">
    <location>
        <begin position="27"/>
        <end position="38"/>
    </location>
</feature>
<keyword evidence="2" id="KW-0812">Transmembrane</keyword>
<dbReference type="EMBL" id="MNAD01000187">
    <property type="protein sequence ID" value="OJT15260.1"/>
    <property type="molecule type" value="Genomic_DNA"/>
</dbReference>
<feature type="compositionally biased region" description="Pro residues" evidence="1">
    <location>
        <begin position="170"/>
        <end position="187"/>
    </location>
</feature>
<gene>
    <name evidence="3" type="ORF">TRAPUB_8182</name>
</gene>
<reference evidence="3 4" key="1">
    <citation type="submission" date="2016-10" db="EMBL/GenBank/DDBJ databases">
        <title>Genome sequence of the basidiomycete white-rot fungus Trametes pubescens.</title>
        <authorList>
            <person name="Makela M.R."/>
            <person name="Granchi Z."/>
            <person name="Peng M."/>
            <person name="De Vries R.P."/>
            <person name="Grigoriev I."/>
            <person name="Riley R."/>
            <person name="Hilden K."/>
        </authorList>
    </citation>
    <scope>NUCLEOTIDE SEQUENCE [LARGE SCALE GENOMIC DNA]</scope>
    <source>
        <strain evidence="3 4">FBCC735</strain>
    </source>
</reference>
<sequence length="316" mass="32889">MATSSTGSSSASASLSPSGTVSATDGGASSNSSSPFFPTQTSGGAAATGTQDSGQMGPPSSSLYLFTFLATLFLLLAISSAIIMRGIFLRRRFRRRLEEAIAAGVLLSPTEEAAGGFGRGMGGRRKLKRPTLFDVTVLPPYFSTGSPQAGKWERVMPVTASVASEKPGLDPLPAPEPTQPSNPPPQPRLTARMLLERAGYIIPRARLRRATPPTPRNEASGAGSVPPSPGIPIEQRDPVLRAAEVNVSVIIAMPNPHRSAYALPAQAGVRLSDPAKGKARESGAWDDGEEEGVPDVVVGSATVLMTSEDARARESS</sequence>
<protein>
    <submittedName>
        <fullName evidence="3">Uncharacterized protein</fullName>
    </submittedName>
</protein>
<feature type="compositionally biased region" description="Basic and acidic residues" evidence="1">
    <location>
        <begin position="273"/>
        <end position="283"/>
    </location>
</feature>
<feature type="region of interest" description="Disordered" evidence="1">
    <location>
        <begin position="163"/>
        <end position="188"/>
    </location>
</feature>
<evidence type="ECO:0000313" key="3">
    <source>
        <dbReference type="EMBL" id="OJT15260.1"/>
    </source>
</evidence>
<dbReference type="AlphaFoldDB" id="A0A1M2W691"/>
<accession>A0A1M2W691</accession>
<dbReference type="OMA" id="IAMPNPH"/>
<organism evidence="3 4">
    <name type="scientific">Trametes pubescens</name>
    <name type="common">White-rot fungus</name>
    <dbReference type="NCBI Taxonomy" id="154538"/>
    <lineage>
        <taxon>Eukaryota</taxon>
        <taxon>Fungi</taxon>
        <taxon>Dikarya</taxon>
        <taxon>Basidiomycota</taxon>
        <taxon>Agaricomycotina</taxon>
        <taxon>Agaricomycetes</taxon>
        <taxon>Polyporales</taxon>
        <taxon>Polyporaceae</taxon>
        <taxon>Trametes</taxon>
    </lineage>
</organism>
<keyword evidence="4" id="KW-1185">Reference proteome</keyword>
<feature type="region of interest" description="Disordered" evidence="1">
    <location>
        <begin position="270"/>
        <end position="294"/>
    </location>
</feature>
<feature type="compositionally biased region" description="Acidic residues" evidence="1">
    <location>
        <begin position="284"/>
        <end position="293"/>
    </location>
</feature>
<feature type="compositionally biased region" description="Low complexity" evidence="1">
    <location>
        <begin position="39"/>
        <end position="54"/>
    </location>
</feature>
<name>A0A1M2W691_TRAPU</name>
<evidence type="ECO:0000256" key="1">
    <source>
        <dbReference type="SAM" id="MobiDB-lite"/>
    </source>
</evidence>
<evidence type="ECO:0000313" key="4">
    <source>
        <dbReference type="Proteomes" id="UP000184267"/>
    </source>
</evidence>
<feature type="transmembrane region" description="Helical" evidence="2">
    <location>
        <begin position="63"/>
        <end position="88"/>
    </location>
</feature>
<feature type="compositionally biased region" description="Low complexity" evidence="1">
    <location>
        <begin position="1"/>
        <end position="23"/>
    </location>
</feature>
<proteinExistence type="predicted"/>
<keyword evidence="2" id="KW-1133">Transmembrane helix</keyword>
<comment type="caution">
    <text evidence="3">The sequence shown here is derived from an EMBL/GenBank/DDBJ whole genome shotgun (WGS) entry which is preliminary data.</text>
</comment>
<keyword evidence="2" id="KW-0472">Membrane</keyword>